<comment type="caution">
    <text evidence="8">The sequence shown here is derived from an EMBL/GenBank/DDBJ whole genome shotgun (WGS) entry which is preliminary data.</text>
</comment>
<feature type="transmembrane region" description="Helical" evidence="7">
    <location>
        <begin position="480"/>
        <end position="504"/>
    </location>
</feature>
<keyword evidence="3 7" id="KW-0812">Transmembrane</keyword>
<feature type="transmembrane region" description="Helical" evidence="7">
    <location>
        <begin position="198"/>
        <end position="223"/>
    </location>
</feature>
<feature type="transmembrane region" description="Helical" evidence="7">
    <location>
        <begin position="524"/>
        <end position="542"/>
    </location>
</feature>
<feature type="transmembrane region" description="Helical" evidence="7">
    <location>
        <begin position="352"/>
        <end position="374"/>
    </location>
</feature>
<dbReference type="Proteomes" id="UP001153555">
    <property type="component" value="Unassembled WGS sequence"/>
</dbReference>
<keyword evidence="9" id="KW-1185">Reference proteome</keyword>
<feature type="transmembrane region" description="Helical" evidence="7">
    <location>
        <begin position="394"/>
        <end position="415"/>
    </location>
</feature>
<gene>
    <name evidence="8" type="ORF">SHERM_00378</name>
</gene>
<evidence type="ECO:0000313" key="9">
    <source>
        <dbReference type="Proteomes" id="UP001153555"/>
    </source>
</evidence>
<feature type="transmembrane region" description="Helical" evidence="7">
    <location>
        <begin position="312"/>
        <end position="332"/>
    </location>
</feature>
<accession>A0A9N7N2G4</accession>
<feature type="non-terminal residue" evidence="8">
    <location>
        <position position="576"/>
    </location>
</feature>
<sequence length="576" mass="63663">GCIKDVNNRKKKKNSLIRPSISAKLNTIVICSLLELSLTSSTKIQNFVALTSSRVLDLTWAFNTCLNFNELRSLEIIFWIISSVDFVILYKVQGMISLTLSATLPNLRPPHCTSTDQLCKQADSGQLSVLYISLLLTALGSGGIRPCVVSFGADQFDENDPEQKTTTWKFFNWYYFCMGASILVANTVIVYIQDNVGWGWGLGVPAAAMFLSVVAFVFGYPLYRKLDPAGSPFTRLAQVCVAAFRKRNSDGAIELYENDDLDAGISVGGKLVHTESMKFLDKAAVVTRADDPKSPNPWRLATVHRVEELKSLIRMGPIWAAGILLITAAAQQGTFSLQQAKSMDRHLPATSFQIPAASMSVFTQISMLCTIVLYDRAFVPMARRITGLQRGVSFLTRMGIGFGISVLATFVAGFVEVRRKEVASAHGLLDRPHAAVPISVLWLAPQYCLHGMAEAFMSIGHLEFFYDQAPESMRSTATALFWLSISAGSYTSTLLVTLVHRFTAGPGGSNWLPDGNLNRGRLEYFYWLITLLQLVNLVYYLLCAKFYTLKPVQIREPAGGMEKRDDEFELTGAGRV</sequence>
<comment type="subcellular location">
    <subcellularLocation>
        <location evidence="1">Membrane</location>
        <topology evidence="1">Multi-pass membrane protein</topology>
    </subcellularLocation>
</comment>
<dbReference type="GO" id="GO:0022857">
    <property type="term" value="F:transmembrane transporter activity"/>
    <property type="evidence" value="ECO:0007669"/>
    <property type="project" value="InterPro"/>
</dbReference>
<dbReference type="Pfam" id="PF00854">
    <property type="entry name" value="PTR2"/>
    <property type="match status" value="1"/>
</dbReference>
<evidence type="ECO:0000256" key="7">
    <source>
        <dbReference type="SAM" id="Phobius"/>
    </source>
</evidence>
<dbReference type="AlphaFoldDB" id="A0A9N7N2G4"/>
<evidence type="ECO:0000256" key="6">
    <source>
        <dbReference type="ARBA" id="ARBA00044504"/>
    </source>
</evidence>
<dbReference type="InterPro" id="IPR000109">
    <property type="entry name" value="POT_fam"/>
</dbReference>
<evidence type="ECO:0000256" key="2">
    <source>
        <dbReference type="ARBA" id="ARBA00005982"/>
    </source>
</evidence>
<dbReference type="SUPFAM" id="SSF103473">
    <property type="entry name" value="MFS general substrate transporter"/>
    <property type="match status" value="1"/>
</dbReference>
<proteinExistence type="inferred from homology"/>
<dbReference type="OrthoDB" id="8904098at2759"/>
<dbReference type="Gene3D" id="1.20.1250.20">
    <property type="entry name" value="MFS general substrate transporter like domains"/>
    <property type="match status" value="1"/>
</dbReference>
<evidence type="ECO:0000313" key="8">
    <source>
        <dbReference type="EMBL" id="CAA0818608.1"/>
    </source>
</evidence>
<feature type="transmembrane region" description="Helical" evidence="7">
    <location>
        <begin position="435"/>
        <end position="459"/>
    </location>
</feature>
<evidence type="ECO:0000256" key="3">
    <source>
        <dbReference type="ARBA" id="ARBA00022692"/>
    </source>
</evidence>
<feature type="transmembrane region" description="Helical" evidence="7">
    <location>
        <begin position="76"/>
        <end position="92"/>
    </location>
</feature>
<name>A0A9N7N2G4_STRHE</name>
<dbReference type="InterPro" id="IPR036259">
    <property type="entry name" value="MFS_trans_sf"/>
</dbReference>
<evidence type="ECO:0000256" key="1">
    <source>
        <dbReference type="ARBA" id="ARBA00004141"/>
    </source>
</evidence>
<evidence type="ECO:0000256" key="4">
    <source>
        <dbReference type="ARBA" id="ARBA00022989"/>
    </source>
</evidence>
<dbReference type="EMBL" id="CACSLK010017224">
    <property type="protein sequence ID" value="CAA0818608.1"/>
    <property type="molecule type" value="Genomic_DNA"/>
</dbReference>
<comment type="similarity">
    <text evidence="6">Belongs to the major facilitator superfamily. Phosphate:H(+) symporter (TC 2.A.1.9) family.</text>
</comment>
<protein>
    <submittedName>
        <fullName evidence="8">Protein NRT1/ PTR FAMILY 3.1</fullName>
    </submittedName>
</protein>
<comment type="similarity">
    <text evidence="2">Belongs to the major facilitator superfamily. Proton-dependent oligopeptide transporter (POT/PTR) (TC 2.A.17) family.</text>
</comment>
<organism evidence="8 9">
    <name type="scientific">Striga hermonthica</name>
    <name type="common">Purple witchweed</name>
    <name type="synonym">Buchnera hermonthica</name>
    <dbReference type="NCBI Taxonomy" id="68872"/>
    <lineage>
        <taxon>Eukaryota</taxon>
        <taxon>Viridiplantae</taxon>
        <taxon>Streptophyta</taxon>
        <taxon>Embryophyta</taxon>
        <taxon>Tracheophyta</taxon>
        <taxon>Spermatophyta</taxon>
        <taxon>Magnoliopsida</taxon>
        <taxon>eudicotyledons</taxon>
        <taxon>Gunneridae</taxon>
        <taxon>Pentapetalae</taxon>
        <taxon>asterids</taxon>
        <taxon>lamiids</taxon>
        <taxon>Lamiales</taxon>
        <taxon>Orobanchaceae</taxon>
        <taxon>Buchnereae</taxon>
        <taxon>Striga</taxon>
    </lineage>
</organism>
<dbReference type="GO" id="GO:0016020">
    <property type="term" value="C:membrane"/>
    <property type="evidence" value="ECO:0007669"/>
    <property type="project" value="UniProtKB-SubCell"/>
</dbReference>
<feature type="transmembrane region" description="Helical" evidence="7">
    <location>
        <begin position="173"/>
        <end position="192"/>
    </location>
</feature>
<evidence type="ECO:0000256" key="5">
    <source>
        <dbReference type="ARBA" id="ARBA00023136"/>
    </source>
</evidence>
<keyword evidence="5 7" id="KW-0472">Membrane</keyword>
<reference evidence="8" key="1">
    <citation type="submission" date="2019-12" db="EMBL/GenBank/DDBJ databases">
        <authorList>
            <person name="Scholes J."/>
        </authorList>
    </citation>
    <scope>NUCLEOTIDE SEQUENCE</scope>
</reference>
<dbReference type="PANTHER" id="PTHR11654">
    <property type="entry name" value="OLIGOPEPTIDE TRANSPORTER-RELATED"/>
    <property type="match status" value="1"/>
</dbReference>
<keyword evidence="4 7" id="KW-1133">Transmembrane helix</keyword>